<dbReference type="OrthoDB" id="755906at2759"/>
<dbReference type="PANTHER" id="PTHR31676">
    <property type="entry name" value="T31J12.3 PROTEIN-RELATED"/>
    <property type="match status" value="1"/>
</dbReference>
<proteinExistence type="predicted"/>
<dbReference type="InterPro" id="IPR036758">
    <property type="entry name" value="At5g01610-like"/>
</dbReference>
<organism evidence="1 2">
    <name type="scientific">Oryza meyeriana var. granulata</name>
    <dbReference type="NCBI Taxonomy" id="110450"/>
    <lineage>
        <taxon>Eukaryota</taxon>
        <taxon>Viridiplantae</taxon>
        <taxon>Streptophyta</taxon>
        <taxon>Embryophyta</taxon>
        <taxon>Tracheophyta</taxon>
        <taxon>Spermatophyta</taxon>
        <taxon>Magnoliopsida</taxon>
        <taxon>Liliopsida</taxon>
        <taxon>Poales</taxon>
        <taxon>Poaceae</taxon>
        <taxon>BOP clade</taxon>
        <taxon>Oryzoideae</taxon>
        <taxon>Oryzeae</taxon>
        <taxon>Oryzinae</taxon>
        <taxon>Oryza</taxon>
        <taxon>Oryza meyeriana</taxon>
    </lineage>
</organism>
<comment type="caution">
    <text evidence="1">The sequence shown here is derived from an EMBL/GenBank/DDBJ whole genome shotgun (WGS) entry which is preliminary data.</text>
</comment>
<evidence type="ECO:0000313" key="2">
    <source>
        <dbReference type="Proteomes" id="UP000479710"/>
    </source>
</evidence>
<dbReference type="Pfam" id="PF04398">
    <property type="entry name" value="DUF538"/>
    <property type="match status" value="1"/>
</dbReference>
<evidence type="ECO:0000313" key="1">
    <source>
        <dbReference type="EMBL" id="KAF0909791.1"/>
    </source>
</evidence>
<name>A0A6G1DBJ2_9ORYZ</name>
<dbReference type="Proteomes" id="UP000479710">
    <property type="component" value="Unassembled WGS sequence"/>
</dbReference>
<dbReference type="InterPro" id="IPR007493">
    <property type="entry name" value="DUF538"/>
</dbReference>
<dbReference type="Gene3D" id="2.30.240.10">
    <property type="entry name" value="At5g01610-like"/>
    <property type="match status" value="1"/>
</dbReference>
<gene>
    <name evidence="1" type="ORF">E2562_000112</name>
</gene>
<dbReference type="SUPFAM" id="SSF141562">
    <property type="entry name" value="At5g01610-like"/>
    <property type="match status" value="1"/>
</dbReference>
<sequence>MKNHFLDDGCVIEAGGYRVGYDVELSSAVAPRWVMGIEGVRVLFAWVPITAVEVGGGEVTVSLGLLKKSFPAVRFKFSPQCIAGAATPATTDS</sequence>
<accession>A0A6G1DBJ2</accession>
<protein>
    <submittedName>
        <fullName evidence="1">Uncharacterized protein</fullName>
    </submittedName>
</protein>
<reference evidence="1 2" key="1">
    <citation type="submission" date="2019-11" db="EMBL/GenBank/DDBJ databases">
        <title>Whole genome sequence of Oryza granulata.</title>
        <authorList>
            <person name="Li W."/>
        </authorList>
    </citation>
    <scope>NUCLEOTIDE SEQUENCE [LARGE SCALE GENOMIC DNA]</scope>
    <source>
        <strain evidence="2">cv. Menghai</strain>
        <tissue evidence="1">Leaf</tissue>
    </source>
</reference>
<dbReference type="EMBL" id="SPHZ02000006">
    <property type="protein sequence ID" value="KAF0909791.1"/>
    <property type="molecule type" value="Genomic_DNA"/>
</dbReference>
<dbReference type="AlphaFoldDB" id="A0A6G1DBJ2"/>
<dbReference type="PANTHER" id="PTHR31676:SF18">
    <property type="entry name" value="OS04G0443200 PROTEIN"/>
    <property type="match status" value="1"/>
</dbReference>
<keyword evidence="2" id="KW-1185">Reference proteome</keyword>